<organism evidence="2 3">
    <name type="scientific">Caenorhabditis nigoni</name>
    <dbReference type="NCBI Taxonomy" id="1611254"/>
    <lineage>
        <taxon>Eukaryota</taxon>
        <taxon>Metazoa</taxon>
        <taxon>Ecdysozoa</taxon>
        <taxon>Nematoda</taxon>
        <taxon>Chromadorea</taxon>
        <taxon>Rhabditida</taxon>
        <taxon>Rhabditina</taxon>
        <taxon>Rhabditomorpha</taxon>
        <taxon>Rhabditoidea</taxon>
        <taxon>Rhabditidae</taxon>
        <taxon>Peloderinae</taxon>
        <taxon>Caenorhabditis</taxon>
    </lineage>
</organism>
<sequence length="68" mass="7919">MVIFQLDDPDLLPLVAPLLPTVRNLLTCDFEGLRRRKPTGTSGANREEEEEEEDEEDEEDEEEEEKEE</sequence>
<proteinExistence type="predicted"/>
<feature type="region of interest" description="Disordered" evidence="1">
    <location>
        <begin position="30"/>
        <end position="68"/>
    </location>
</feature>
<keyword evidence="3" id="KW-1185">Reference proteome</keyword>
<protein>
    <submittedName>
        <fullName evidence="2">Uncharacterized protein</fullName>
    </submittedName>
</protein>
<evidence type="ECO:0000313" key="2">
    <source>
        <dbReference type="EMBL" id="PIC21060.1"/>
    </source>
</evidence>
<gene>
    <name evidence="2" type="primary">Cnig_chr_X.g26037</name>
    <name evidence="2" type="ORF">B9Z55_026037</name>
</gene>
<reference evidence="3" key="1">
    <citation type="submission" date="2017-10" db="EMBL/GenBank/DDBJ databases">
        <title>Rapid genome shrinkage in a self-fertile nematode reveals novel sperm competition proteins.</title>
        <authorList>
            <person name="Yin D."/>
            <person name="Schwarz E.M."/>
            <person name="Thomas C.G."/>
            <person name="Felde R.L."/>
            <person name="Korf I.F."/>
            <person name="Cutter A.D."/>
            <person name="Schartner C.M."/>
            <person name="Ralston E.J."/>
            <person name="Meyer B.J."/>
            <person name="Haag E.S."/>
        </authorList>
    </citation>
    <scope>NUCLEOTIDE SEQUENCE [LARGE SCALE GENOMIC DNA]</scope>
    <source>
        <strain evidence="3">JU1422</strain>
    </source>
</reference>
<feature type="compositionally biased region" description="Acidic residues" evidence="1">
    <location>
        <begin position="47"/>
        <end position="68"/>
    </location>
</feature>
<name>A0A2G5T1B1_9PELO</name>
<dbReference type="AlphaFoldDB" id="A0A2G5T1B1"/>
<dbReference type="Proteomes" id="UP000230233">
    <property type="component" value="Chromosome X"/>
</dbReference>
<accession>A0A2G5T1B1</accession>
<evidence type="ECO:0000313" key="3">
    <source>
        <dbReference type="Proteomes" id="UP000230233"/>
    </source>
</evidence>
<evidence type="ECO:0000256" key="1">
    <source>
        <dbReference type="SAM" id="MobiDB-lite"/>
    </source>
</evidence>
<comment type="caution">
    <text evidence="2">The sequence shown here is derived from an EMBL/GenBank/DDBJ whole genome shotgun (WGS) entry which is preliminary data.</text>
</comment>
<dbReference type="EMBL" id="PDUG01000006">
    <property type="protein sequence ID" value="PIC21060.1"/>
    <property type="molecule type" value="Genomic_DNA"/>
</dbReference>